<evidence type="ECO:0000313" key="2">
    <source>
        <dbReference type="EMBL" id="JAE36021.1"/>
    </source>
</evidence>
<protein>
    <submittedName>
        <fullName evidence="2">Uncharacterized protein</fullName>
    </submittedName>
</protein>
<proteinExistence type="predicted"/>
<dbReference type="EMBL" id="GBRH01161875">
    <property type="protein sequence ID" value="JAE36021.1"/>
    <property type="molecule type" value="Transcribed_RNA"/>
</dbReference>
<evidence type="ECO:0000256" key="1">
    <source>
        <dbReference type="SAM" id="MobiDB-lite"/>
    </source>
</evidence>
<organism evidence="2">
    <name type="scientific">Arundo donax</name>
    <name type="common">Giant reed</name>
    <name type="synonym">Donax arundinaceus</name>
    <dbReference type="NCBI Taxonomy" id="35708"/>
    <lineage>
        <taxon>Eukaryota</taxon>
        <taxon>Viridiplantae</taxon>
        <taxon>Streptophyta</taxon>
        <taxon>Embryophyta</taxon>
        <taxon>Tracheophyta</taxon>
        <taxon>Spermatophyta</taxon>
        <taxon>Magnoliopsida</taxon>
        <taxon>Liliopsida</taxon>
        <taxon>Poales</taxon>
        <taxon>Poaceae</taxon>
        <taxon>PACMAD clade</taxon>
        <taxon>Arundinoideae</taxon>
        <taxon>Arundineae</taxon>
        <taxon>Arundo</taxon>
    </lineage>
</organism>
<accession>A0A0A9HME1</accession>
<sequence>MTFAITRRHLGQEDGNDPRVASSGTPALDQTPSPPAELSCGTRLRRYRRQTA</sequence>
<dbReference type="AlphaFoldDB" id="A0A0A9HME1"/>
<name>A0A0A9HME1_ARUDO</name>
<reference evidence="2" key="1">
    <citation type="submission" date="2014-09" db="EMBL/GenBank/DDBJ databases">
        <authorList>
            <person name="Magalhaes I.L.F."/>
            <person name="Oliveira U."/>
            <person name="Santos F.R."/>
            <person name="Vidigal T.H.D.A."/>
            <person name="Brescovit A.D."/>
            <person name="Santos A.J."/>
        </authorList>
    </citation>
    <scope>NUCLEOTIDE SEQUENCE</scope>
    <source>
        <tissue evidence="2">Shoot tissue taken approximately 20 cm above the soil surface</tissue>
    </source>
</reference>
<feature type="region of interest" description="Disordered" evidence="1">
    <location>
        <begin position="1"/>
        <end position="52"/>
    </location>
</feature>
<feature type="compositionally biased region" description="Basic residues" evidence="1">
    <location>
        <begin position="43"/>
        <end position="52"/>
    </location>
</feature>
<reference evidence="2" key="2">
    <citation type="journal article" date="2015" name="Data Brief">
        <title>Shoot transcriptome of the giant reed, Arundo donax.</title>
        <authorList>
            <person name="Barrero R.A."/>
            <person name="Guerrero F.D."/>
            <person name="Moolhuijzen P."/>
            <person name="Goolsby J.A."/>
            <person name="Tidwell J."/>
            <person name="Bellgard S.E."/>
            <person name="Bellgard M.I."/>
        </authorList>
    </citation>
    <scope>NUCLEOTIDE SEQUENCE</scope>
    <source>
        <tissue evidence="2">Shoot tissue taken approximately 20 cm above the soil surface</tissue>
    </source>
</reference>
<feature type="compositionally biased region" description="Polar residues" evidence="1">
    <location>
        <begin position="22"/>
        <end position="31"/>
    </location>
</feature>